<reference evidence="7 8" key="1">
    <citation type="journal article" date="2012" name="J. Bacteriol.">
        <title>Complete genome sequence of a thermophilic methanogen, Methanocella conradii HZ254, isolated from Chinese rice field soil.</title>
        <authorList>
            <person name="Lu Z."/>
            <person name="Lu Y."/>
        </authorList>
    </citation>
    <scope>NUCLEOTIDE SEQUENCE [LARGE SCALE GENOMIC DNA]</scope>
    <source>
        <strain evidence="8">DSM 24694 / JCM 17849 / CGMCC 1.5162 / HZ254</strain>
    </source>
</reference>
<dbReference type="STRING" id="1041930.Mtc_0796"/>
<evidence type="ECO:0000313" key="7">
    <source>
        <dbReference type="EMBL" id="AFC99557.1"/>
    </source>
</evidence>
<sequence>MMGGIYAIIRKEIASVMKEKTMALAILIQLLIAAFSSVILVGLVSFYDPASIGQNTNMHFYVGVAGDHDGALASCLRGAGFTVTPFTSVDDALESMRSGSLDAVMAIPEGESTVVDVRLYLPPSDSKSTVITMAMQGPLKKYENYLREKNGVHVRYTHMGGKDSTTYEFLYSFIIPLLMFFPAFIAGSMIIDSISEEIENKTLDTLLSTPVSLNEVLFGKAAAAVLLAVIQCIMWLLLLSMNRLYVKNAVLVLFLAFIISAFVTFGSALISMYFKDRERSQFTYSILLMTAAGGGLAVNPSPINLLTRLAMGDPHAGILDVSLYLLPLVVLVLAFYLASKRLLAYRA</sequence>
<dbReference type="Proteomes" id="UP000005233">
    <property type="component" value="Chromosome"/>
</dbReference>
<accession>H8I9D9</accession>
<keyword evidence="8" id="KW-1185">Reference proteome</keyword>
<dbReference type="Pfam" id="PF12698">
    <property type="entry name" value="ABC2_membrane_3"/>
    <property type="match status" value="1"/>
</dbReference>
<evidence type="ECO:0000313" key="8">
    <source>
        <dbReference type="Proteomes" id="UP000005233"/>
    </source>
</evidence>
<feature type="transmembrane region" description="Helical" evidence="5">
    <location>
        <begin position="21"/>
        <end position="47"/>
    </location>
</feature>
<name>H8I9D9_METCZ</name>
<dbReference type="GeneID" id="11970691"/>
<organism evidence="7 8">
    <name type="scientific">Methanocella conradii (strain DSM 24694 / JCM 17849 / CGMCC 1.5162 / HZ254)</name>
    <dbReference type="NCBI Taxonomy" id="1041930"/>
    <lineage>
        <taxon>Archaea</taxon>
        <taxon>Methanobacteriati</taxon>
        <taxon>Methanobacteriota</taxon>
        <taxon>Stenosarchaea group</taxon>
        <taxon>Methanomicrobia</taxon>
        <taxon>Methanocellales</taxon>
        <taxon>Methanocellaceae</taxon>
        <taxon>Methanocella</taxon>
    </lineage>
</organism>
<evidence type="ECO:0000256" key="5">
    <source>
        <dbReference type="SAM" id="Phobius"/>
    </source>
</evidence>
<dbReference type="EMBL" id="CP003243">
    <property type="protein sequence ID" value="AFC99557.1"/>
    <property type="molecule type" value="Genomic_DNA"/>
</dbReference>
<evidence type="ECO:0000259" key="6">
    <source>
        <dbReference type="Pfam" id="PF12698"/>
    </source>
</evidence>
<evidence type="ECO:0000256" key="1">
    <source>
        <dbReference type="ARBA" id="ARBA00004141"/>
    </source>
</evidence>
<dbReference type="RefSeq" id="WP_014405396.1">
    <property type="nucleotide sequence ID" value="NC_017034.1"/>
</dbReference>
<evidence type="ECO:0000256" key="4">
    <source>
        <dbReference type="ARBA" id="ARBA00023136"/>
    </source>
</evidence>
<dbReference type="AlphaFoldDB" id="H8I9D9"/>
<feature type="transmembrane region" description="Helical" evidence="5">
    <location>
        <begin position="282"/>
        <end position="301"/>
    </location>
</feature>
<keyword evidence="4 5" id="KW-0472">Membrane</keyword>
<evidence type="ECO:0000256" key="3">
    <source>
        <dbReference type="ARBA" id="ARBA00022989"/>
    </source>
</evidence>
<feature type="transmembrane region" description="Helical" evidence="5">
    <location>
        <begin position="250"/>
        <end position="270"/>
    </location>
</feature>
<dbReference type="KEGG" id="mez:Mtc_0796"/>
<dbReference type="InterPro" id="IPR013525">
    <property type="entry name" value="ABC2_TM"/>
</dbReference>
<evidence type="ECO:0000256" key="2">
    <source>
        <dbReference type="ARBA" id="ARBA00022692"/>
    </source>
</evidence>
<protein>
    <submittedName>
        <fullName evidence="7">ABC-2 type transporter</fullName>
    </submittedName>
</protein>
<comment type="subcellular location">
    <subcellularLocation>
        <location evidence="1">Membrane</location>
        <topology evidence="1">Multi-pass membrane protein</topology>
    </subcellularLocation>
</comment>
<keyword evidence="3 5" id="KW-1133">Transmembrane helix</keyword>
<keyword evidence="2 5" id="KW-0812">Transmembrane</keyword>
<dbReference type="GO" id="GO:0016020">
    <property type="term" value="C:membrane"/>
    <property type="evidence" value="ECO:0007669"/>
    <property type="project" value="UniProtKB-SubCell"/>
</dbReference>
<dbReference type="eggNOG" id="arCOG01470">
    <property type="taxonomic scope" value="Archaea"/>
</dbReference>
<feature type="transmembrane region" description="Helical" evidence="5">
    <location>
        <begin position="321"/>
        <end position="338"/>
    </location>
</feature>
<feature type="transmembrane region" description="Helical" evidence="5">
    <location>
        <begin position="217"/>
        <end position="238"/>
    </location>
</feature>
<dbReference type="GO" id="GO:0140359">
    <property type="term" value="F:ABC-type transporter activity"/>
    <property type="evidence" value="ECO:0007669"/>
    <property type="project" value="InterPro"/>
</dbReference>
<proteinExistence type="predicted"/>
<gene>
    <name evidence="7" type="ordered locus">Mtc_0796</name>
</gene>
<feature type="transmembrane region" description="Helical" evidence="5">
    <location>
        <begin position="169"/>
        <end position="191"/>
    </location>
</feature>
<dbReference type="PANTHER" id="PTHR43471">
    <property type="entry name" value="ABC TRANSPORTER PERMEASE"/>
    <property type="match status" value="1"/>
</dbReference>
<dbReference type="HOGENOM" id="CLU_066801_0_0_2"/>
<feature type="domain" description="ABC-2 type transporter transmembrane" evidence="6">
    <location>
        <begin position="82"/>
        <end position="335"/>
    </location>
</feature>